<feature type="non-terminal residue" evidence="2">
    <location>
        <position position="1"/>
    </location>
</feature>
<dbReference type="PANTHER" id="PTHR47064:SF2">
    <property type="entry name" value="SMP-30_GLUCONOLACTONASE_LRE-LIKE REGION DOMAIN-CONTAINING PROTEIN-RELATED"/>
    <property type="match status" value="1"/>
</dbReference>
<dbReference type="InterPro" id="IPR011042">
    <property type="entry name" value="6-blade_b-propeller_TolB-like"/>
</dbReference>
<accession>A0A8E2EZ23</accession>
<evidence type="ECO:0000313" key="2">
    <source>
        <dbReference type="EMBL" id="OCL06958.1"/>
    </source>
</evidence>
<evidence type="ECO:0000259" key="1">
    <source>
        <dbReference type="Pfam" id="PF08450"/>
    </source>
</evidence>
<proteinExistence type="predicted"/>
<dbReference type="AlphaFoldDB" id="A0A8E2EZ23"/>
<gene>
    <name evidence="2" type="ORF">AOQ84DRAFT_266729</name>
</gene>
<sequence>SVACVNKYASVMPYPFSRFNPKDGSISSLDRFSETNVSDASFELVRNATFIVFDQNRGLQILGQFPSLELMFTVPADLVHEAPVYVPPPMNAIILSALHAGVIPQLIINLNASVPTIANFTSDPPVYAVNGGRYFNGTVFWAVGGGFPFQASNGSIILQTPGIFALDPMTRKVTTLLNNYYGAQFNSPDDLAVDANGDIYFTDPWYGWGLNLTTNPILAPATWRFRPSTGSANIIETSLVQPNGVGISPDGRTLYVTDTGATVFNTPPDIIPRYTYNSTGPRLTYAFDVTTFSAGGYLTNKRPIWLAEEVADDGFHVAGNGYLVGAAGFGVDILSPYGELLIRIQTEFFVNNIQFAGADYKELWLFGQGGISRVTWNLQG</sequence>
<dbReference type="Gene3D" id="2.120.10.30">
    <property type="entry name" value="TolB, C-terminal domain"/>
    <property type="match status" value="1"/>
</dbReference>
<dbReference type="InterPro" id="IPR013658">
    <property type="entry name" value="SGL"/>
</dbReference>
<organism evidence="2 3">
    <name type="scientific">Glonium stellatum</name>
    <dbReference type="NCBI Taxonomy" id="574774"/>
    <lineage>
        <taxon>Eukaryota</taxon>
        <taxon>Fungi</taxon>
        <taxon>Dikarya</taxon>
        <taxon>Ascomycota</taxon>
        <taxon>Pezizomycotina</taxon>
        <taxon>Dothideomycetes</taxon>
        <taxon>Pleosporomycetidae</taxon>
        <taxon>Gloniales</taxon>
        <taxon>Gloniaceae</taxon>
        <taxon>Glonium</taxon>
    </lineage>
</organism>
<protein>
    <submittedName>
        <fullName evidence="2">Putative gluconolactonase</fullName>
    </submittedName>
</protein>
<feature type="non-terminal residue" evidence="2">
    <location>
        <position position="380"/>
    </location>
</feature>
<dbReference type="Pfam" id="PF08450">
    <property type="entry name" value="SGL"/>
    <property type="match status" value="1"/>
</dbReference>
<dbReference type="InterPro" id="IPR052988">
    <property type="entry name" value="Oryzine_lactonohydrolase"/>
</dbReference>
<dbReference type="SUPFAM" id="SSF63829">
    <property type="entry name" value="Calcium-dependent phosphotriesterase"/>
    <property type="match status" value="1"/>
</dbReference>
<dbReference type="Proteomes" id="UP000250140">
    <property type="component" value="Unassembled WGS sequence"/>
</dbReference>
<dbReference type="EMBL" id="KV749952">
    <property type="protein sequence ID" value="OCL06958.1"/>
    <property type="molecule type" value="Genomic_DNA"/>
</dbReference>
<evidence type="ECO:0000313" key="3">
    <source>
        <dbReference type="Proteomes" id="UP000250140"/>
    </source>
</evidence>
<keyword evidence="3" id="KW-1185">Reference proteome</keyword>
<feature type="domain" description="SMP-30/Gluconolactonase/LRE-like region" evidence="1">
    <location>
        <begin position="146"/>
        <end position="365"/>
    </location>
</feature>
<name>A0A8E2EZ23_9PEZI</name>
<reference evidence="2 3" key="1">
    <citation type="journal article" date="2016" name="Nat. Commun.">
        <title>Ectomycorrhizal ecology is imprinted in the genome of the dominant symbiotic fungus Cenococcum geophilum.</title>
        <authorList>
            <consortium name="DOE Joint Genome Institute"/>
            <person name="Peter M."/>
            <person name="Kohler A."/>
            <person name="Ohm R.A."/>
            <person name="Kuo A."/>
            <person name="Krutzmann J."/>
            <person name="Morin E."/>
            <person name="Arend M."/>
            <person name="Barry K.W."/>
            <person name="Binder M."/>
            <person name="Choi C."/>
            <person name="Clum A."/>
            <person name="Copeland A."/>
            <person name="Grisel N."/>
            <person name="Haridas S."/>
            <person name="Kipfer T."/>
            <person name="LaButti K."/>
            <person name="Lindquist E."/>
            <person name="Lipzen A."/>
            <person name="Maire R."/>
            <person name="Meier B."/>
            <person name="Mihaltcheva S."/>
            <person name="Molinier V."/>
            <person name="Murat C."/>
            <person name="Poggeler S."/>
            <person name="Quandt C.A."/>
            <person name="Sperisen C."/>
            <person name="Tritt A."/>
            <person name="Tisserant E."/>
            <person name="Crous P.W."/>
            <person name="Henrissat B."/>
            <person name="Nehls U."/>
            <person name="Egli S."/>
            <person name="Spatafora J.W."/>
            <person name="Grigoriev I.V."/>
            <person name="Martin F.M."/>
        </authorList>
    </citation>
    <scope>NUCLEOTIDE SEQUENCE [LARGE SCALE GENOMIC DNA]</scope>
    <source>
        <strain evidence="2 3">CBS 207.34</strain>
    </source>
</reference>
<dbReference type="PANTHER" id="PTHR47064">
    <property type="entry name" value="PUTATIVE (AFU_ORTHOLOGUE AFUA_1G08990)-RELATED"/>
    <property type="match status" value="1"/>
</dbReference>
<dbReference type="OrthoDB" id="423498at2759"/>